<proteinExistence type="predicted"/>
<feature type="region of interest" description="Disordered" evidence="1">
    <location>
        <begin position="1"/>
        <end position="127"/>
    </location>
</feature>
<feature type="compositionally biased region" description="Polar residues" evidence="1">
    <location>
        <begin position="41"/>
        <end position="51"/>
    </location>
</feature>
<feature type="compositionally biased region" description="Low complexity" evidence="1">
    <location>
        <begin position="98"/>
        <end position="107"/>
    </location>
</feature>
<name>A0A6A5S8I7_9PLEO</name>
<dbReference type="Proteomes" id="UP000800038">
    <property type="component" value="Unassembled WGS sequence"/>
</dbReference>
<feature type="compositionally biased region" description="Basic and acidic residues" evidence="1">
    <location>
        <begin position="75"/>
        <end position="85"/>
    </location>
</feature>
<protein>
    <submittedName>
        <fullName evidence="2">Uncharacterized protein</fullName>
    </submittedName>
</protein>
<feature type="compositionally biased region" description="Basic and acidic residues" evidence="1">
    <location>
        <begin position="17"/>
        <end position="29"/>
    </location>
</feature>
<accession>A0A6A5S8I7</accession>
<gene>
    <name evidence="2" type="ORF">EJ02DRAFT_470937</name>
</gene>
<feature type="compositionally biased region" description="Polar residues" evidence="1">
    <location>
        <begin position="65"/>
        <end position="74"/>
    </location>
</feature>
<dbReference type="EMBL" id="ML976236">
    <property type="protein sequence ID" value="KAF1935768.1"/>
    <property type="molecule type" value="Genomic_DNA"/>
</dbReference>
<sequence length="1073" mass="120190">MNSSNKRPFDSLSRGDSPPDKRSRAENRQPHARYAHPGSPTILSPPTSRKSSFAGLPSNVPMGPRSNQYRSSSTSDKRFHDEHPRGAPGASRDVRAMSSGSVGSGASTPTSHLAPPAPSMLPGAGATPYANLLHRQDEATGENGPTTMDSLRRLKDRRKAIAFRDQPIVAMTDDSSIVTTPSTNSPSQLQAKITAQHIDIDRLKKERLEMLNRLDALEKRELVSESSSVSQNVEQLKLLSDRIEKLEVAAFLHAGDVQSDLDPVNNANNALDNVLALKNDVALLKSWKETQSKTITEQDIRNLVIQEVIEKTDTAKKALRTEVGGLLSRIEGAEETLKYFASGVTMSLDFKDDVVKHKFPEQFKGLWDKVREIERNNLRTYSKTKTLETDVEKLRMDIDKDHANTERDIDKLFSLRLETDRNFMNLSNQRQKTNDDLDQLAKDIDKYIGPIKTEYETAEVSLLQRLKKMATPVGQIPSLQSNVVILQRNLKKLVDEQIKFSSRLGALESAATAPDPGHGSEKVAKPAVLSPTTNDMRIGQLQQDVKQLAKKFADIEKCLAVAEHFEENLAKLDARLSKDNLALRAEHETSLAKLQGGLSENIHALEKKLSEVEPLAPDRADGPDGAQPDLSEVINQLNEVKEMLGNLDLAVAEVETKVHQNTDDIAVIQESVPALFRQVFDPFKLTVEQQLRTINDKIEAHGGDNVKLGQLGPASGTLSPLNTITDVKQTQIKWLAQDVTQLKSAFKENNRDIQHQLTTKADTHAIDQQMDHFKLTLRSLEERYNNITTDELHQRMVHWFVRMYPSNQVNLLTEFTRMQEDLNHLKSVDSQFNWLRSRTEDLTSLLDNAQQLQVLVQAIPELQRLQQTWANIQVACSDAKMAITKVEESGLKVDQQAKQIDSLQKSLHNLNSDTSPFAKTEALVALEENLQKTCVAMGEHLEKTSLNSMNEFRAASGKEHNQRVEAENKLRSSILECKQQINQIPDLTPQVEKLQESSAQLRREFDTVNNTLIEPNRDVFGYFGTLLAVVCQIQDIIESMNQNQLKPRPLKIEWIHHLATLEPLEVNGDSGKS</sequence>
<keyword evidence="3" id="KW-1185">Reference proteome</keyword>
<reference evidence="2" key="1">
    <citation type="journal article" date="2020" name="Stud. Mycol.">
        <title>101 Dothideomycetes genomes: a test case for predicting lifestyles and emergence of pathogens.</title>
        <authorList>
            <person name="Haridas S."/>
            <person name="Albert R."/>
            <person name="Binder M."/>
            <person name="Bloem J."/>
            <person name="Labutti K."/>
            <person name="Salamov A."/>
            <person name="Andreopoulos B."/>
            <person name="Baker S."/>
            <person name="Barry K."/>
            <person name="Bills G."/>
            <person name="Bluhm B."/>
            <person name="Cannon C."/>
            <person name="Castanera R."/>
            <person name="Culley D."/>
            <person name="Daum C."/>
            <person name="Ezra D."/>
            <person name="Gonzalez J."/>
            <person name="Henrissat B."/>
            <person name="Kuo A."/>
            <person name="Liang C."/>
            <person name="Lipzen A."/>
            <person name="Lutzoni F."/>
            <person name="Magnuson J."/>
            <person name="Mondo S."/>
            <person name="Nolan M."/>
            <person name="Ohm R."/>
            <person name="Pangilinan J."/>
            <person name="Park H.-J."/>
            <person name="Ramirez L."/>
            <person name="Alfaro M."/>
            <person name="Sun H."/>
            <person name="Tritt A."/>
            <person name="Yoshinaga Y."/>
            <person name="Zwiers L.-H."/>
            <person name="Turgeon B."/>
            <person name="Goodwin S."/>
            <person name="Spatafora J."/>
            <person name="Crous P."/>
            <person name="Grigoriev I."/>
        </authorList>
    </citation>
    <scope>NUCLEOTIDE SEQUENCE</scope>
    <source>
        <strain evidence="2">CBS 161.51</strain>
    </source>
</reference>
<dbReference type="AlphaFoldDB" id="A0A6A5S8I7"/>
<evidence type="ECO:0000313" key="2">
    <source>
        <dbReference type="EMBL" id="KAF1935768.1"/>
    </source>
</evidence>
<dbReference type="OrthoDB" id="3438382at2759"/>
<evidence type="ECO:0000313" key="3">
    <source>
        <dbReference type="Proteomes" id="UP000800038"/>
    </source>
</evidence>
<evidence type="ECO:0000256" key="1">
    <source>
        <dbReference type="SAM" id="MobiDB-lite"/>
    </source>
</evidence>
<organism evidence="2 3">
    <name type="scientific">Clathrospora elynae</name>
    <dbReference type="NCBI Taxonomy" id="706981"/>
    <lineage>
        <taxon>Eukaryota</taxon>
        <taxon>Fungi</taxon>
        <taxon>Dikarya</taxon>
        <taxon>Ascomycota</taxon>
        <taxon>Pezizomycotina</taxon>
        <taxon>Dothideomycetes</taxon>
        <taxon>Pleosporomycetidae</taxon>
        <taxon>Pleosporales</taxon>
        <taxon>Diademaceae</taxon>
        <taxon>Clathrospora</taxon>
    </lineage>
</organism>